<dbReference type="Proteomes" id="UP000004259">
    <property type="component" value="Unassembled WGS sequence"/>
</dbReference>
<protein>
    <submittedName>
        <fullName evidence="3">Uncharacterized protein</fullName>
    </submittedName>
</protein>
<evidence type="ECO:0000256" key="2">
    <source>
        <dbReference type="SAM" id="Phobius"/>
    </source>
</evidence>
<evidence type="ECO:0000313" key="4">
    <source>
        <dbReference type="Proteomes" id="UP000004259"/>
    </source>
</evidence>
<evidence type="ECO:0000313" key="3">
    <source>
        <dbReference type="EMBL" id="EGC03780.1"/>
    </source>
</evidence>
<gene>
    <name evidence="3" type="ORF">CUS_4782</name>
</gene>
<evidence type="ECO:0000256" key="1">
    <source>
        <dbReference type="SAM" id="Coils"/>
    </source>
</evidence>
<reference evidence="3 4" key="1">
    <citation type="submission" date="2011-02" db="EMBL/GenBank/DDBJ databases">
        <authorList>
            <person name="Nelson K.E."/>
            <person name="Sutton G."/>
            <person name="Torralba M."/>
            <person name="Durkin S."/>
            <person name="Harkins D."/>
            <person name="Montgomery R."/>
            <person name="Ziemer C."/>
            <person name="Klaassens E."/>
            <person name="Ocuiv P."/>
            <person name="Morrison M."/>
        </authorList>
    </citation>
    <scope>NUCLEOTIDE SEQUENCE [LARGE SCALE GENOMIC DNA]</scope>
    <source>
        <strain evidence="3 4">8</strain>
    </source>
</reference>
<keyword evidence="1" id="KW-0175">Coiled coil</keyword>
<keyword evidence="2" id="KW-0472">Membrane</keyword>
<dbReference type="RefSeq" id="WP_002848005.1">
    <property type="nucleotide sequence ID" value="NZ_ADKM02000052.1"/>
</dbReference>
<keyword evidence="2" id="KW-0812">Transmembrane</keyword>
<proteinExistence type="predicted"/>
<feature type="coiled-coil region" evidence="1">
    <location>
        <begin position="203"/>
        <end position="266"/>
    </location>
</feature>
<dbReference type="AlphaFoldDB" id="E9SAA7"/>
<dbReference type="EMBL" id="ADKM02000052">
    <property type="protein sequence ID" value="EGC03780.1"/>
    <property type="molecule type" value="Genomic_DNA"/>
</dbReference>
<organism evidence="3 4">
    <name type="scientific">Ruminococcus albus 8</name>
    <dbReference type="NCBI Taxonomy" id="246199"/>
    <lineage>
        <taxon>Bacteria</taxon>
        <taxon>Bacillati</taxon>
        <taxon>Bacillota</taxon>
        <taxon>Clostridia</taxon>
        <taxon>Eubacteriales</taxon>
        <taxon>Oscillospiraceae</taxon>
        <taxon>Ruminococcus</taxon>
    </lineage>
</organism>
<feature type="transmembrane region" description="Helical" evidence="2">
    <location>
        <begin position="375"/>
        <end position="390"/>
    </location>
</feature>
<sequence>MESYRIGVLGPKSSNKSEYVEDLASCLNYSGSFSDVFECERFDSINEKKMGSEIDSSEFILVHFYDEILIFSVCDLSNEIIKNRVESTQLYNVQNIIVYIDGEVFCVDDHNEIQKKLKREYARIVNQYLSEYVEKNGYNPLTIFVIDKADLIEERMDNIYPALSNIFSNIFNDDICSFTILVDRFHTDAKLLPYIISLYFYYNDRYEIYKKELEKQLEELNNRKNEKDQYIAEQEKRLIFKNYIKLRESKNEVTSLSIEIEKLNDRKKNNELMDIRNDLYEYMIDIMNGNRTSLIHGFQVFGYKDAKWEDKLKEKQEHQINERQESASKHSIYMLLVFYLIIAAILGLICYLSPIIFAVAAILLSIYWYRVKENIILPIIMAVIVVLRFVI</sequence>
<comment type="caution">
    <text evidence="3">The sequence shown here is derived from an EMBL/GenBank/DDBJ whole genome shotgun (WGS) entry which is preliminary data.</text>
</comment>
<keyword evidence="2" id="KW-1133">Transmembrane helix</keyword>
<feature type="transmembrane region" description="Helical" evidence="2">
    <location>
        <begin position="336"/>
        <end position="369"/>
    </location>
</feature>
<name>E9SAA7_RUMAL</name>
<keyword evidence="4" id="KW-1185">Reference proteome</keyword>
<accession>E9SAA7</accession>
<dbReference type="STRING" id="246199.CUS_4782"/>